<accession>A0A2Z3RVT1</accession>
<comment type="similarity">
    <text evidence="2">Belongs to the GtrA family.</text>
</comment>
<dbReference type="PANTHER" id="PTHR38459:SF1">
    <property type="entry name" value="PROPHAGE BACTOPRENOL-LINKED GLUCOSE TRANSLOCASE HOMOLOG"/>
    <property type="match status" value="1"/>
</dbReference>
<protein>
    <submittedName>
        <fullName evidence="8">GtrA-like protein</fullName>
    </submittedName>
</protein>
<keyword evidence="9" id="KW-1185">Reference proteome</keyword>
<feature type="transmembrane region" description="Helical" evidence="6">
    <location>
        <begin position="99"/>
        <end position="121"/>
    </location>
</feature>
<comment type="subcellular location">
    <subcellularLocation>
        <location evidence="1">Membrane</location>
        <topology evidence="1">Multi-pass membrane protein</topology>
    </subcellularLocation>
</comment>
<evidence type="ECO:0000256" key="3">
    <source>
        <dbReference type="ARBA" id="ARBA00022692"/>
    </source>
</evidence>
<dbReference type="InterPro" id="IPR051401">
    <property type="entry name" value="GtrA_CellWall_Glycosyl"/>
</dbReference>
<dbReference type="Pfam" id="PF04138">
    <property type="entry name" value="GtrA_DPMS_TM"/>
    <property type="match status" value="1"/>
</dbReference>
<evidence type="ECO:0000259" key="7">
    <source>
        <dbReference type="Pfam" id="PF04138"/>
    </source>
</evidence>
<dbReference type="InterPro" id="IPR007267">
    <property type="entry name" value="GtrA_DPMS_TM"/>
</dbReference>
<keyword evidence="3 6" id="KW-0812">Transmembrane</keyword>
<evidence type="ECO:0000256" key="4">
    <source>
        <dbReference type="ARBA" id="ARBA00022989"/>
    </source>
</evidence>
<name>A0A2Z3RVT1_9MICO</name>
<evidence type="ECO:0000313" key="9">
    <source>
        <dbReference type="Proteomes" id="UP000246894"/>
    </source>
</evidence>
<sequence length="158" mass="17883">MTTSERVIATEPSPSLFTRLRRGLLGYFVKFGLVGLVGLVVDVSLFNLLSLSGPGWWAEPLTAKFMSTSVAIVVNWLGNRYWTFRRDKRSDVVRELFEFVLASVAGMLVTLATLWFTHYVWGFDSLLADNVSANIIGLGLGTLVRFALYRWWVWSAKR</sequence>
<evidence type="ECO:0000313" key="8">
    <source>
        <dbReference type="EMBL" id="AWR20987.1"/>
    </source>
</evidence>
<reference evidence="8 9" key="1">
    <citation type="submission" date="2017-10" db="EMBL/GenBank/DDBJ databases">
        <title>Genome of an Actinobacterium that displays light-enhanced growth.</title>
        <authorList>
            <person name="Maresca J.A."/>
            <person name="Hempel P."/>
            <person name="Shevchenko O."/>
            <person name="Miller K.J."/>
            <person name="Hahn M.W."/>
        </authorList>
    </citation>
    <scope>NUCLEOTIDE SEQUENCE [LARGE SCALE GENOMIC DNA]</scope>
    <source>
        <strain evidence="8 9">MWH-Mo1</strain>
    </source>
</reference>
<organism evidence="8 9">
    <name type="scientific">Aurantimicrobium photophilum</name>
    <dbReference type="NCBI Taxonomy" id="1987356"/>
    <lineage>
        <taxon>Bacteria</taxon>
        <taxon>Bacillati</taxon>
        <taxon>Actinomycetota</taxon>
        <taxon>Actinomycetes</taxon>
        <taxon>Micrococcales</taxon>
        <taxon>Microbacteriaceae</taxon>
        <taxon>Aurantimicrobium</taxon>
    </lineage>
</organism>
<feature type="domain" description="GtrA/DPMS transmembrane" evidence="7">
    <location>
        <begin position="30"/>
        <end position="154"/>
    </location>
</feature>
<dbReference type="RefSeq" id="WP_110232881.1">
    <property type="nucleotide sequence ID" value="NZ_CP023994.1"/>
</dbReference>
<evidence type="ECO:0000256" key="2">
    <source>
        <dbReference type="ARBA" id="ARBA00009399"/>
    </source>
</evidence>
<dbReference type="GO" id="GO:0000271">
    <property type="term" value="P:polysaccharide biosynthetic process"/>
    <property type="evidence" value="ECO:0007669"/>
    <property type="project" value="InterPro"/>
</dbReference>
<dbReference type="Proteomes" id="UP000246894">
    <property type="component" value="Chromosome"/>
</dbReference>
<evidence type="ECO:0000256" key="1">
    <source>
        <dbReference type="ARBA" id="ARBA00004141"/>
    </source>
</evidence>
<dbReference type="EMBL" id="CP023994">
    <property type="protein sequence ID" value="AWR20987.1"/>
    <property type="molecule type" value="Genomic_DNA"/>
</dbReference>
<feature type="transmembrane region" description="Helical" evidence="6">
    <location>
        <begin position="133"/>
        <end position="152"/>
    </location>
</feature>
<dbReference type="GO" id="GO:0005886">
    <property type="term" value="C:plasma membrane"/>
    <property type="evidence" value="ECO:0007669"/>
    <property type="project" value="TreeGrafter"/>
</dbReference>
<keyword evidence="5 6" id="KW-0472">Membrane</keyword>
<dbReference type="AlphaFoldDB" id="A0A2Z3RVT1"/>
<feature type="transmembrane region" description="Helical" evidence="6">
    <location>
        <begin position="61"/>
        <end position="78"/>
    </location>
</feature>
<dbReference type="KEGG" id="aum:AURMO_00370"/>
<evidence type="ECO:0000256" key="6">
    <source>
        <dbReference type="SAM" id="Phobius"/>
    </source>
</evidence>
<evidence type="ECO:0000256" key="5">
    <source>
        <dbReference type="ARBA" id="ARBA00023136"/>
    </source>
</evidence>
<gene>
    <name evidence="8" type="ORF">AURMO_00370</name>
</gene>
<dbReference type="OrthoDB" id="9807815at2"/>
<keyword evidence="4 6" id="KW-1133">Transmembrane helix</keyword>
<proteinExistence type="inferred from homology"/>
<feature type="transmembrane region" description="Helical" evidence="6">
    <location>
        <begin position="27"/>
        <end position="49"/>
    </location>
</feature>
<dbReference type="PANTHER" id="PTHR38459">
    <property type="entry name" value="PROPHAGE BACTOPRENOL-LINKED GLUCOSE TRANSLOCASE HOMOLOG"/>
    <property type="match status" value="1"/>
</dbReference>